<reference evidence="1 2" key="1">
    <citation type="journal article" date="2013" name="Genome Announc.">
        <title>Complete Genome Sequence of Glaciecola psychrophila Strain 170T.</title>
        <authorList>
            <person name="Yin J."/>
            <person name="Chen J."/>
            <person name="Liu G."/>
            <person name="Yu Y."/>
            <person name="Song L."/>
            <person name="Wang X."/>
            <person name="Qu X."/>
        </authorList>
    </citation>
    <scope>NUCLEOTIDE SEQUENCE [LARGE SCALE GENOMIC DNA]</scope>
    <source>
        <strain evidence="1 2">170</strain>
    </source>
</reference>
<dbReference type="AlphaFoldDB" id="K6Z5W7"/>
<organism evidence="1 2">
    <name type="scientific">Paraglaciecola psychrophila 170</name>
    <dbReference type="NCBI Taxonomy" id="1129794"/>
    <lineage>
        <taxon>Bacteria</taxon>
        <taxon>Pseudomonadati</taxon>
        <taxon>Pseudomonadota</taxon>
        <taxon>Gammaproteobacteria</taxon>
        <taxon>Alteromonadales</taxon>
        <taxon>Alteromonadaceae</taxon>
        <taxon>Paraglaciecola</taxon>
    </lineage>
</organism>
<keyword evidence="2" id="KW-1185">Reference proteome</keyword>
<dbReference type="Pfam" id="PF09720">
    <property type="entry name" value="Unstab_antitox"/>
    <property type="match status" value="1"/>
</dbReference>
<dbReference type="OrthoDB" id="8549727at2"/>
<gene>
    <name evidence="1" type="ORF">C427_2006</name>
</gene>
<proteinExistence type="predicted"/>
<name>K6Z5W7_9ALTE</name>
<dbReference type="PATRIC" id="fig|1129794.4.peg.1989"/>
<dbReference type="RefSeq" id="WP_007643559.1">
    <property type="nucleotide sequence ID" value="NC_020514.1"/>
</dbReference>
<dbReference type="Proteomes" id="UP000011864">
    <property type="component" value="Chromosome"/>
</dbReference>
<dbReference type="InterPro" id="IPR013406">
    <property type="entry name" value="CHP02574_addiction_mod"/>
</dbReference>
<protein>
    <recommendedName>
        <fullName evidence="3">Addiction module protein</fullName>
    </recommendedName>
</protein>
<evidence type="ECO:0000313" key="1">
    <source>
        <dbReference type="EMBL" id="AGH44115.1"/>
    </source>
</evidence>
<evidence type="ECO:0008006" key="3">
    <source>
        <dbReference type="Google" id="ProtNLM"/>
    </source>
</evidence>
<dbReference type="eggNOG" id="ENOG5033B20">
    <property type="taxonomic scope" value="Bacteria"/>
</dbReference>
<dbReference type="EMBL" id="CP003837">
    <property type="protein sequence ID" value="AGH44115.1"/>
    <property type="molecule type" value="Genomic_DNA"/>
</dbReference>
<accession>K6Z5W7</accession>
<evidence type="ECO:0000313" key="2">
    <source>
        <dbReference type="Proteomes" id="UP000011864"/>
    </source>
</evidence>
<dbReference type="HOGENOM" id="CLU_177580_2_1_6"/>
<sequence length="77" mass="8766">MTQIIKNIVDDALSLSTNKRVERVEKLLESLDAPNSGINNIWAKEAEDRVRAYENNEVSSKSISEVLKSTNKWTLNF</sequence>
<dbReference type="KEGG" id="gps:C427_2006"/>